<evidence type="ECO:0000313" key="3">
    <source>
        <dbReference type="Proteomes" id="UP001260188"/>
    </source>
</evidence>
<evidence type="ECO:0000256" key="1">
    <source>
        <dbReference type="SAM" id="SignalP"/>
    </source>
</evidence>
<name>A0ABU1HWT6_9MICO</name>
<comment type="caution">
    <text evidence="2">The sequence shown here is derived from an EMBL/GenBank/DDBJ whole genome shotgun (WGS) entry which is preliminary data.</text>
</comment>
<keyword evidence="3" id="KW-1185">Reference proteome</keyword>
<reference evidence="2 3" key="1">
    <citation type="submission" date="2023-08" db="EMBL/GenBank/DDBJ databases">
        <title>Functional and genomic diversity of the sorghum phyllosphere microbiome.</title>
        <authorList>
            <person name="Shade A."/>
        </authorList>
    </citation>
    <scope>NUCLEOTIDE SEQUENCE [LARGE SCALE GENOMIC DNA]</scope>
    <source>
        <strain evidence="2 3">SORGH_AS_0919</strain>
    </source>
</reference>
<protein>
    <recommendedName>
        <fullName evidence="4">Lactococcin 972 family bacteriocin</fullName>
    </recommendedName>
</protein>
<sequence length="95" mass="9607">MKTKFKKGFGAVVLAASLAVGGALSAAPAYAGQSGTWFAGPFNASAEHDVWGGTQGLSFAKHGCKTATSGWTTSGGYAWAACGVDTGSYAYNSFR</sequence>
<feature type="chain" id="PRO_5045999580" description="Lactococcin 972 family bacteriocin" evidence="1">
    <location>
        <begin position="32"/>
        <end position="95"/>
    </location>
</feature>
<keyword evidence="1" id="KW-0732">Signal</keyword>
<evidence type="ECO:0000313" key="2">
    <source>
        <dbReference type="EMBL" id="MDR6165871.1"/>
    </source>
</evidence>
<feature type="signal peptide" evidence="1">
    <location>
        <begin position="1"/>
        <end position="31"/>
    </location>
</feature>
<dbReference type="RefSeq" id="WP_023951689.1">
    <property type="nucleotide sequence ID" value="NZ_CP018134.1"/>
</dbReference>
<evidence type="ECO:0008006" key="4">
    <source>
        <dbReference type="Google" id="ProtNLM"/>
    </source>
</evidence>
<gene>
    <name evidence="2" type="ORF">QE367_000075</name>
</gene>
<dbReference type="EMBL" id="JAVIZA010000001">
    <property type="protein sequence ID" value="MDR6165871.1"/>
    <property type="molecule type" value="Genomic_DNA"/>
</dbReference>
<organism evidence="2 3">
    <name type="scientific">Microbacterium paludicola</name>
    <dbReference type="NCBI Taxonomy" id="300019"/>
    <lineage>
        <taxon>Bacteria</taxon>
        <taxon>Bacillati</taxon>
        <taxon>Actinomycetota</taxon>
        <taxon>Actinomycetes</taxon>
        <taxon>Micrococcales</taxon>
        <taxon>Microbacteriaceae</taxon>
        <taxon>Microbacterium</taxon>
    </lineage>
</organism>
<accession>A0ABU1HWT6</accession>
<dbReference type="Proteomes" id="UP001260188">
    <property type="component" value="Unassembled WGS sequence"/>
</dbReference>
<proteinExistence type="predicted"/>